<evidence type="ECO:0000313" key="4">
    <source>
        <dbReference type="EMBL" id="AGA79707.1"/>
    </source>
</evidence>
<dbReference type="AlphaFoldDB" id="L0G2E6"/>
<gene>
    <name evidence="4" type="ordered locus">Echvi_3491</name>
</gene>
<feature type="repeat" description="NHL" evidence="2">
    <location>
        <begin position="345"/>
        <end position="386"/>
    </location>
</feature>
<keyword evidence="5" id="KW-1185">Reference proteome</keyword>
<dbReference type="InterPro" id="IPR001258">
    <property type="entry name" value="NHL_repeat"/>
</dbReference>
<evidence type="ECO:0000313" key="5">
    <source>
        <dbReference type="Proteomes" id="UP000010796"/>
    </source>
</evidence>
<dbReference type="EMBL" id="CP003346">
    <property type="protein sequence ID" value="AGA79707.1"/>
    <property type="molecule type" value="Genomic_DNA"/>
</dbReference>
<dbReference type="OrthoDB" id="791543at2"/>
<dbReference type="SUPFAM" id="SSF101898">
    <property type="entry name" value="NHL repeat"/>
    <property type="match status" value="1"/>
</dbReference>
<dbReference type="Pfam" id="PF01436">
    <property type="entry name" value="NHL"/>
    <property type="match status" value="4"/>
</dbReference>
<dbReference type="Proteomes" id="UP000010796">
    <property type="component" value="Chromosome"/>
</dbReference>
<reference evidence="5" key="1">
    <citation type="submission" date="2012-02" db="EMBL/GenBank/DDBJ databases">
        <title>The complete genome of Echinicola vietnamensis DSM 17526.</title>
        <authorList>
            <person name="Lucas S."/>
            <person name="Copeland A."/>
            <person name="Lapidus A."/>
            <person name="Glavina del Rio T."/>
            <person name="Dalin E."/>
            <person name="Tice H."/>
            <person name="Bruce D."/>
            <person name="Goodwin L."/>
            <person name="Pitluck S."/>
            <person name="Peters L."/>
            <person name="Ovchinnikova G."/>
            <person name="Teshima H."/>
            <person name="Kyrpides N."/>
            <person name="Mavromatis K."/>
            <person name="Ivanova N."/>
            <person name="Brettin T."/>
            <person name="Detter J.C."/>
            <person name="Han C."/>
            <person name="Larimer F."/>
            <person name="Land M."/>
            <person name="Hauser L."/>
            <person name="Markowitz V."/>
            <person name="Cheng J.-F."/>
            <person name="Hugenholtz P."/>
            <person name="Woyke T."/>
            <person name="Wu D."/>
            <person name="Brambilla E."/>
            <person name="Klenk H.-P."/>
            <person name="Eisen J.A."/>
        </authorList>
    </citation>
    <scope>NUCLEOTIDE SEQUENCE [LARGE SCALE GENOMIC DNA]</scope>
    <source>
        <strain evidence="5">DSM 17526 / LMG 23754 / KMM 6221</strain>
    </source>
</reference>
<dbReference type="PROSITE" id="PS51257">
    <property type="entry name" value="PROKAR_LIPOPROTEIN"/>
    <property type="match status" value="1"/>
</dbReference>
<sequence>MRRIYSTIKLIFLIGIPLVSMLSCSTFDDPEGLIAEKEVPSLSTQSTCQYNITQILKENTNLIDSVVDESQRMVATGVVETIIRYVDPSGDPMRVFFLEVDLNIPGLNMEVGTPFNQHGYGLQTIKNQAEEVNATHHQVIAAINGDFIDNQYETLPRPPHGIVHKNGVVIKDVYTHTAEKPQQGLTFFGLDRNKEPIIGGRDDYQAASGELFNATGGGVFLVKNGQIQSQTIHSIHPRTGIGYRTDGTVIMFVVDGRDSKYNTGSTGMKYTEMASVFYALGAENAINLDGGGSSTFVTQTYGINELLVRNLPGNPNNSHRELVNSWLVYRCLYETETIAGTGIAGFQNGSSSTAKFDNPEGIAIDQQGNIFVADRDNNVIRKISSSGDVSTFAGTGIAGFTDGVAGVAKFNSPWKVAVDNQGNVIVADRGNHSIRKITPNGTVSTLAGTTNGYQDGSGNQAKFDQPTDVAVLPNGNIVIADNRNHCIRMIDSSVQVSTIAGTGNGGYVDGAGSQAQFYYPSGIDTDPNGNLFVADRKNHAIRKIDSYHNVSTVAGGNGEGIQNGGIAVAKFDDPYGVAVGQNGKVLVADLDNNVIREINGDYVSTIIGSNGEGYIDGPSTASKMNSPTDVLVNGDEIIFADYGNHLVRKVVKDEE</sequence>
<dbReference type="CDD" id="cd14953">
    <property type="entry name" value="NHL_like_1"/>
    <property type="match status" value="1"/>
</dbReference>
<evidence type="ECO:0000256" key="2">
    <source>
        <dbReference type="PROSITE-ProRule" id="PRU00504"/>
    </source>
</evidence>
<dbReference type="STRING" id="926556.Echvi_3491"/>
<feature type="repeat" description="NHL" evidence="2">
    <location>
        <begin position="403"/>
        <end position="440"/>
    </location>
</feature>
<dbReference type="eggNOG" id="COG4632">
    <property type="taxonomic scope" value="Bacteria"/>
</dbReference>
<dbReference type="KEGG" id="evi:Echvi_3491"/>
<name>L0G2E6_ECHVK</name>
<evidence type="ECO:0000259" key="3">
    <source>
        <dbReference type="Pfam" id="PF09992"/>
    </source>
</evidence>
<organism evidence="4 5">
    <name type="scientific">Echinicola vietnamensis (strain DSM 17526 / LMG 23754 / KMM 6221)</name>
    <dbReference type="NCBI Taxonomy" id="926556"/>
    <lineage>
        <taxon>Bacteria</taxon>
        <taxon>Pseudomonadati</taxon>
        <taxon>Bacteroidota</taxon>
        <taxon>Cytophagia</taxon>
        <taxon>Cytophagales</taxon>
        <taxon>Cyclobacteriaceae</taxon>
        <taxon>Echinicola</taxon>
    </lineage>
</organism>
<proteinExistence type="predicted"/>
<dbReference type="RefSeq" id="WP_015267252.1">
    <property type="nucleotide sequence ID" value="NC_019904.1"/>
</dbReference>
<dbReference type="HOGENOM" id="CLU_423802_0_0_10"/>
<evidence type="ECO:0000256" key="1">
    <source>
        <dbReference type="ARBA" id="ARBA00022737"/>
    </source>
</evidence>
<dbReference type="Gene3D" id="2.120.10.30">
    <property type="entry name" value="TolB, C-terminal domain"/>
    <property type="match status" value="3"/>
</dbReference>
<dbReference type="Pfam" id="PF09992">
    <property type="entry name" value="NAGPA"/>
    <property type="match status" value="1"/>
</dbReference>
<feature type="repeat" description="NHL" evidence="2">
    <location>
        <begin position="458"/>
        <end position="493"/>
    </location>
</feature>
<feature type="repeat" description="NHL" evidence="2">
    <location>
        <begin position="512"/>
        <end position="547"/>
    </location>
</feature>
<dbReference type="PANTHER" id="PTHR13833">
    <property type="match status" value="1"/>
</dbReference>
<dbReference type="PANTHER" id="PTHR13833:SF71">
    <property type="entry name" value="NHL DOMAIN-CONTAINING PROTEIN"/>
    <property type="match status" value="1"/>
</dbReference>
<dbReference type="InterPro" id="IPR011042">
    <property type="entry name" value="6-blade_b-propeller_TolB-like"/>
</dbReference>
<protein>
    <submittedName>
        <fullName evidence="4">NHL repeat protein</fullName>
    </submittedName>
</protein>
<feature type="domain" description="Phosphodiester glycosidase" evidence="3">
    <location>
        <begin position="138"/>
        <end position="329"/>
    </location>
</feature>
<accession>L0G2E6</accession>
<keyword evidence="1" id="KW-0677">Repeat</keyword>
<dbReference type="PROSITE" id="PS51125">
    <property type="entry name" value="NHL"/>
    <property type="match status" value="4"/>
</dbReference>
<dbReference type="eggNOG" id="COG3391">
    <property type="taxonomic scope" value="Bacteria"/>
</dbReference>
<dbReference type="PATRIC" id="fig|926556.3.peg.3677"/>
<dbReference type="InterPro" id="IPR018711">
    <property type="entry name" value="NAGPA"/>
</dbReference>